<dbReference type="EMBL" id="JACPUR010000018">
    <property type="protein sequence ID" value="MBI3127575.1"/>
    <property type="molecule type" value="Genomic_DNA"/>
</dbReference>
<dbReference type="AlphaFoldDB" id="A0A932HXM1"/>
<protein>
    <submittedName>
        <fullName evidence="2">Uncharacterized protein</fullName>
    </submittedName>
</protein>
<proteinExistence type="predicted"/>
<comment type="caution">
    <text evidence="2">The sequence shown here is derived from an EMBL/GenBank/DDBJ whole genome shotgun (WGS) entry which is preliminary data.</text>
</comment>
<accession>A0A932HXM1</accession>
<sequence length="132" mass="14561">MAKNVTPEIAELWEQMVAVETKLRARPFGKRSKEERDGISAEILGIQADLQLHAPRTLWDVAVFIKIGQACVLSQFQRAASKLEPGEAQQIREGLEIIEAAWTAVRKMAEAEEFAGRDSSAGKAPTDKENKG</sequence>
<evidence type="ECO:0000256" key="1">
    <source>
        <dbReference type="SAM" id="MobiDB-lite"/>
    </source>
</evidence>
<feature type="region of interest" description="Disordered" evidence="1">
    <location>
        <begin position="112"/>
        <end position="132"/>
    </location>
</feature>
<organism evidence="2 3">
    <name type="scientific">Tectimicrobiota bacterium</name>
    <dbReference type="NCBI Taxonomy" id="2528274"/>
    <lineage>
        <taxon>Bacteria</taxon>
        <taxon>Pseudomonadati</taxon>
        <taxon>Nitrospinota/Tectimicrobiota group</taxon>
        <taxon>Candidatus Tectimicrobiota</taxon>
    </lineage>
</organism>
<reference evidence="2" key="1">
    <citation type="submission" date="2020-07" db="EMBL/GenBank/DDBJ databases">
        <title>Huge and variable diversity of episymbiotic CPR bacteria and DPANN archaea in groundwater ecosystems.</title>
        <authorList>
            <person name="He C.Y."/>
            <person name="Keren R."/>
            <person name="Whittaker M."/>
            <person name="Farag I.F."/>
            <person name="Doudna J."/>
            <person name="Cate J.H.D."/>
            <person name="Banfield J.F."/>
        </authorList>
    </citation>
    <scope>NUCLEOTIDE SEQUENCE</scope>
    <source>
        <strain evidence="2">NC_groundwater_763_Ag_S-0.2um_68_21</strain>
    </source>
</reference>
<evidence type="ECO:0000313" key="3">
    <source>
        <dbReference type="Proteomes" id="UP000782312"/>
    </source>
</evidence>
<gene>
    <name evidence="2" type="ORF">HYZ11_08235</name>
</gene>
<dbReference type="Proteomes" id="UP000782312">
    <property type="component" value="Unassembled WGS sequence"/>
</dbReference>
<evidence type="ECO:0000313" key="2">
    <source>
        <dbReference type="EMBL" id="MBI3127575.1"/>
    </source>
</evidence>
<name>A0A932HXM1_UNCTE</name>